<dbReference type="Bgee" id="ENSSSCG00000004373">
    <property type="expression patterns" value="Expressed in psoas major muscle and 44 other cell types or tissues"/>
</dbReference>
<proteinExistence type="evidence at protein level"/>
<protein>
    <submittedName>
        <fullName evidence="2">Reticulon 4 interacting protein 1</fullName>
    </submittedName>
</protein>
<dbReference type="InterPro" id="IPR020843">
    <property type="entry name" value="ER"/>
</dbReference>
<dbReference type="ExpressionAtlas" id="A0A5G2QK09">
    <property type="expression patterns" value="baseline and differential"/>
</dbReference>
<dbReference type="InterPro" id="IPR013154">
    <property type="entry name" value="ADH-like_N"/>
</dbReference>
<dbReference type="InterPro" id="IPR050700">
    <property type="entry name" value="YIM1/Zinc_Alcohol_DH_Fams"/>
</dbReference>
<evidence type="ECO:0000313" key="2">
    <source>
        <dbReference type="Ensembl" id="ENSSSCP00000065136.2"/>
    </source>
</evidence>
<name>A0A5G2QK09_PIG</name>
<dbReference type="Proteomes" id="UP000008227">
    <property type="component" value="Chromosome 1"/>
</dbReference>
<dbReference type="InterPro" id="IPR011032">
    <property type="entry name" value="GroES-like_sf"/>
</dbReference>
<evidence type="ECO:0007829" key="5">
    <source>
        <dbReference type="PeptideAtlas" id="A0A5G2QK09"/>
    </source>
</evidence>
<keyword evidence="5" id="KW-1267">Proteomics identification</keyword>
<dbReference type="PANTHER" id="PTHR11695">
    <property type="entry name" value="ALCOHOL DEHYDROGENASE RELATED"/>
    <property type="match status" value="1"/>
</dbReference>
<evidence type="ECO:0000259" key="1">
    <source>
        <dbReference type="SMART" id="SM00829"/>
    </source>
</evidence>
<evidence type="ECO:0000313" key="4">
    <source>
        <dbReference type="VGNC" id="VGNC:92503"/>
    </source>
</evidence>
<dbReference type="Pfam" id="PF08240">
    <property type="entry name" value="ADH_N"/>
    <property type="match status" value="1"/>
</dbReference>
<reference evidence="3" key="1">
    <citation type="submission" date="2009-11" db="EMBL/GenBank/DDBJ databases">
        <authorList>
            <consortium name="Porcine genome sequencing project"/>
        </authorList>
    </citation>
    <scope>NUCLEOTIDE SEQUENCE [LARGE SCALE GENOMIC DNA]</scope>
    <source>
        <strain evidence="3">Duroc</strain>
    </source>
</reference>
<dbReference type="FunFam" id="3.90.180.10:FF:000009">
    <property type="entry name" value="Reticulon-4-interacting protein 1, mitochondrial"/>
    <property type="match status" value="1"/>
</dbReference>
<accession>A0A5G2QK09</accession>
<dbReference type="GO" id="GO:0016491">
    <property type="term" value="F:oxidoreductase activity"/>
    <property type="evidence" value="ECO:0007669"/>
    <property type="project" value="InterPro"/>
</dbReference>
<reference evidence="2" key="3">
    <citation type="submission" date="2025-08" db="UniProtKB">
        <authorList>
            <consortium name="Ensembl"/>
        </authorList>
    </citation>
    <scope>IDENTIFICATION</scope>
</reference>
<gene>
    <name evidence="2 4" type="primary">RTN4IP1</name>
</gene>
<feature type="domain" description="Enoyl reductase (ER)" evidence="1">
    <location>
        <begin position="52"/>
        <end position="266"/>
    </location>
</feature>
<dbReference type="PANTHER" id="PTHR11695:SF294">
    <property type="entry name" value="RETICULON-4-INTERACTING PROTEIN 1, MITOCHONDRIAL"/>
    <property type="match status" value="1"/>
</dbReference>
<sequence>MGFLKICVLRRNACTALCFWRNQIVEKPLVRKITTTSPRSTVMPAWVIDKYGNNEVLRFTQNMMLPMIHYPNEVVIKVHAASINPIDVNMRSGYGATALNMKRDPLHIRIKGEEFPLTLGRDVSGVVMECGLDVKYFKPGDEVWAAVPPWKQGTLSEFVVVSGNEVSHKPKSLTHTQAASLPYVALTAWSAINKVGGLNDKNCRGKRISGKESITAGPFSWPVVHIWMTLQNWWMQERYVYCQGATCYPSALPASLVSGNSAEVGLASV</sequence>
<dbReference type="AlphaFoldDB" id="A0A5G2QK09"/>
<reference evidence="2" key="4">
    <citation type="submission" date="2025-09" db="UniProtKB">
        <authorList>
            <consortium name="Ensembl"/>
        </authorList>
    </citation>
    <scope>IDENTIFICATION</scope>
</reference>
<dbReference type="SUPFAM" id="SSF50129">
    <property type="entry name" value="GroES-like"/>
    <property type="match status" value="1"/>
</dbReference>
<organism evidence="2 3">
    <name type="scientific">Sus scrofa</name>
    <name type="common">Pig</name>
    <dbReference type="NCBI Taxonomy" id="9823"/>
    <lineage>
        <taxon>Eukaryota</taxon>
        <taxon>Metazoa</taxon>
        <taxon>Chordata</taxon>
        <taxon>Craniata</taxon>
        <taxon>Vertebrata</taxon>
        <taxon>Euteleostomi</taxon>
        <taxon>Mammalia</taxon>
        <taxon>Eutheria</taxon>
        <taxon>Laurasiatheria</taxon>
        <taxon>Artiodactyla</taxon>
        <taxon>Suina</taxon>
        <taxon>Suidae</taxon>
        <taxon>Sus</taxon>
    </lineage>
</organism>
<dbReference type="Gene3D" id="3.90.180.10">
    <property type="entry name" value="Medium-chain alcohol dehydrogenases, catalytic domain"/>
    <property type="match status" value="1"/>
</dbReference>
<dbReference type="GeneTree" id="ENSGT00880000138028"/>
<dbReference type="VGNC" id="VGNC:92503">
    <property type="gene designation" value="RTN4IP1"/>
</dbReference>
<dbReference type="SMART" id="SM00829">
    <property type="entry name" value="PKS_ER"/>
    <property type="match status" value="1"/>
</dbReference>
<evidence type="ECO:0000313" key="3">
    <source>
        <dbReference type="Proteomes" id="UP000008227"/>
    </source>
</evidence>
<dbReference type="Ensembl" id="ENSSSCT00000070099.2">
    <property type="protein sequence ID" value="ENSSSCP00000065136.2"/>
    <property type="gene ID" value="ENSSSCG00000004373.4"/>
</dbReference>
<reference evidence="2" key="2">
    <citation type="journal article" date="2020" name="Gigascience">
        <title>An improved pig reference genome sequence to enable pig genetics and genomics research.</title>
        <authorList>
            <person name="Warr A."/>
            <person name="Affara N."/>
            <person name="Aken B."/>
            <person name="Beiki H."/>
            <person name="Bickhart D.M."/>
            <person name="Billis K."/>
            <person name="Chow W."/>
            <person name="Eory L."/>
            <person name="Finlayson H.A."/>
            <person name="Flicek P."/>
            <person name="Giron C.G."/>
            <person name="Griffin D.K."/>
            <person name="Hall R."/>
            <person name="Hannum G."/>
            <person name="Hourlier T."/>
            <person name="Howe K."/>
            <person name="Hume D.A."/>
            <person name="Izuogu O."/>
            <person name="Kim K."/>
            <person name="Koren S."/>
            <person name="Liu H."/>
            <person name="Manchanda N."/>
            <person name="Martin F.J."/>
            <person name="Nonneman D.J."/>
            <person name="O'Connor R.E."/>
            <person name="Phillippy A.M."/>
            <person name="Rohrer G.A."/>
            <person name="Rosen B.D."/>
            <person name="Rund L.A."/>
            <person name="Sargent C.A."/>
            <person name="Schook L.B."/>
            <person name="Schroeder S.G."/>
            <person name="Schwartz A.S."/>
            <person name="Skinner B.M."/>
            <person name="Talbot R."/>
            <person name="Tseng E."/>
            <person name="Tuggle C.K."/>
            <person name="Watson M."/>
            <person name="Smith T.P.L."/>
            <person name="Archibald A.L."/>
        </authorList>
    </citation>
    <scope>NUCLEOTIDE SEQUENCE [LARGE SCALE GENOMIC DNA]</scope>
    <source>
        <strain evidence="2">Duroc</strain>
    </source>
</reference>
<keyword evidence="3" id="KW-1185">Reference proteome</keyword>